<dbReference type="EMBL" id="CAJZBQ010000033">
    <property type="protein sequence ID" value="CAG9322905.1"/>
    <property type="molecule type" value="Genomic_DNA"/>
</dbReference>
<accession>A0AAU9JFN9</accession>
<reference evidence="2" key="1">
    <citation type="submission" date="2021-09" db="EMBL/GenBank/DDBJ databases">
        <authorList>
            <consortium name="AG Swart"/>
            <person name="Singh M."/>
            <person name="Singh A."/>
            <person name="Seah K."/>
            <person name="Emmerich C."/>
        </authorList>
    </citation>
    <scope>NUCLEOTIDE SEQUENCE</scope>
    <source>
        <strain evidence="2">ATCC30299</strain>
    </source>
</reference>
<dbReference type="Proteomes" id="UP001162131">
    <property type="component" value="Unassembled WGS sequence"/>
</dbReference>
<proteinExistence type="predicted"/>
<feature type="compositionally biased region" description="Basic residues" evidence="1">
    <location>
        <begin position="217"/>
        <end position="226"/>
    </location>
</feature>
<evidence type="ECO:0000313" key="2">
    <source>
        <dbReference type="EMBL" id="CAG9322905.1"/>
    </source>
</evidence>
<dbReference type="AlphaFoldDB" id="A0AAU9JFN9"/>
<protein>
    <submittedName>
        <fullName evidence="2">Uncharacterized protein</fullName>
    </submittedName>
</protein>
<evidence type="ECO:0000313" key="3">
    <source>
        <dbReference type="Proteomes" id="UP001162131"/>
    </source>
</evidence>
<sequence length="267" mass="30564">MKSCGVSEDLPNYLRSQYSVSNPSPPKKLFHKGVVPNIRQGVSAESPDCFHVKYVAVLSNEEKNKIISRGDRSPNRFISDLKVNKVEEKPKFQFDETKTTFDCHSLKFSKALDLMADKSPKLRKEVPYIKEYEEMTRSGFGLPRGEFTVDAMQPNVPRYKIAKLNTLKESLLHTFKRTKTSKMSSLQSKDTFITTARDCLNLSKANAKSMSPNTPRRPMKSIKQKKERPLSNQNMIEVFEKKSLKSAAPYESRQIYNLDAKELLDDN</sequence>
<gene>
    <name evidence="2" type="ORF">BSTOLATCC_MIC32811</name>
</gene>
<name>A0AAU9JFN9_9CILI</name>
<organism evidence="2 3">
    <name type="scientific">Blepharisma stoltei</name>
    <dbReference type="NCBI Taxonomy" id="1481888"/>
    <lineage>
        <taxon>Eukaryota</taxon>
        <taxon>Sar</taxon>
        <taxon>Alveolata</taxon>
        <taxon>Ciliophora</taxon>
        <taxon>Postciliodesmatophora</taxon>
        <taxon>Heterotrichea</taxon>
        <taxon>Heterotrichida</taxon>
        <taxon>Blepharismidae</taxon>
        <taxon>Blepharisma</taxon>
    </lineage>
</organism>
<evidence type="ECO:0000256" key="1">
    <source>
        <dbReference type="SAM" id="MobiDB-lite"/>
    </source>
</evidence>
<comment type="caution">
    <text evidence="2">The sequence shown here is derived from an EMBL/GenBank/DDBJ whole genome shotgun (WGS) entry which is preliminary data.</text>
</comment>
<keyword evidence="3" id="KW-1185">Reference proteome</keyword>
<feature type="region of interest" description="Disordered" evidence="1">
    <location>
        <begin position="206"/>
        <end position="234"/>
    </location>
</feature>